<dbReference type="Proteomes" id="UP000466931">
    <property type="component" value="Chromosome"/>
</dbReference>
<accession>A0A7I7Y4V3</accession>
<keyword evidence="4" id="KW-1185">Reference proteome</keyword>
<feature type="region of interest" description="Disordered" evidence="1">
    <location>
        <begin position="377"/>
        <end position="487"/>
    </location>
</feature>
<feature type="compositionally biased region" description="Low complexity" evidence="1">
    <location>
        <begin position="390"/>
        <end position="400"/>
    </location>
</feature>
<protein>
    <submittedName>
        <fullName evidence="3">Uncharacterized protein</fullName>
    </submittedName>
</protein>
<reference evidence="3" key="1">
    <citation type="journal article" date="2019" name="Emerg. Microbes Infect.">
        <title>Comprehensive subspecies identification of 175 nontuberculous mycobacteria species based on 7547 genomic profiles.</title>
        <authorList>
            <person name="Matsumoto Y."/>
            <person name="Kinjo T."/>
            <person name="Motooka D."/>
            <person name="Nabeya D."/>
            <person name="Jung N."/>
            <person name="Uechi K."/>
            <person name="Horii T."/>
            <person name="Iida T."/>
            <person name="Fujita J."/>
            <person name="Nakamura S."/>
        </authorList>
    </citation>
    <scope>NUCLEOTIDE SEQUENCE [LARGE SCALE GENOMIC DNA]</scope>
    <source>
        <strain evidence="3">JCM 13671</strain>
    </source>
</reference>
<dbReference type="NCBIfam" id="NF033942">
    <property type="entry name" value="GjpA"/>
    <property type="match status" value="1"/>
</dbReference>
<evidence type="ECO:0000256" key="1">
    <source>
        <dbReference type="SAM" id="MobiDB-lite"/>
    </source>
</evidence>
<gene>
    <name evidence="3" type="ORF">MCNF_53130</name>
</gene>
<feature type="region of interest" description="Disordered" evidence="1">
    <location>
        <begin position="335"/>
        <end position="364"/>
    </location>
</feature>
<dbReference type="EMBL" id="AP022612">
    <property type="protein sequence ID" value="BBZ36708.1"/>
    <property type="molecule type" value="Genomic_DNA"/>
</dbReference>
<reference evidence="3" key="2">
    <citation type="submission" date="2020-02" db="EMBL/GenBank/DDBJ databases">
        <authorList>
            <person name="Matsumoto Y."/>
            <person name="Motooka D."/>
            <person name="Nakamura S."/>
        </authorList>
    </citation>
    <scope>NUCLEOTIDE SEQUENCE</scope>
    <source>
        <strain evidence="3">JCM 13671</strain>
    </source>
</reference>
<sequence>MQVGLRPYATAGIALVGATAIAMTPVAPPLPDVEVASPPVALSASINPITPWIDVFNATSANATALTNSYFNAPFPVLQQLLVNQSDYLQQLLTNPADIGNVISQIGQNLQNAIKYATFIGLDSESEADLMLIAGNNDQWHSLMAAFLPLFLPPETPEWVPTLVNLLASPASGVLIGLVGPVLSPVVEALNVVRDVVTAASFTDALQVLISAPARVIGSVLNGSTLNLNFLLPLISGGLPEGVAINGLSFGFGGLLSTGGTFLAPGTNPEEHPEGLPGIGGSIFNSIGLDVDASGFVLNIAPRPLGPLAALTNLSQMIAVALGWDGTGNPLTKFKFPTIGAPEEPDAPDPSLLRAADDDPGSVPELESKAALVSVNTESSIEKKAPAAQSSSSVESGLESNAEGPDSSLVDQLTAEKDTSAAGGSSTAADKPKPGKKIADAVNHVRDQAKAAVEGVRDNIKAAKEKRAEKRAERKAAKTAGASDSSE</sequence>
<feature type="chain" id="PRO_5043366448" evidence="2">
    <location>
        <begin position="23"/>
        <end position="487"/>
    </location>
</feature>
<dbReference type="OrthoDB" id="4370634at2"/>
<dbReference type="RefSeq" id="WP_085154202.1">
    <property type="nucleotide sequence ID" value="NZ_AP022612.1"/>
</dbReference>
<proteinExistence type="predicted"/>
<name>A0A7I7Y4V3_9MYCO</name>
<evidence type="ECO:0000313" key="3">
    <source>
        <dbReference type="EMBL" id="BBZ36708.1"/>
    </source>
</evidence>
<keyword evidence="2" id="KW-0732">Signal</keyword>
<dbReference type="InterPro" id="IPR049934">
    <property type="entry name" value="GjpA-like"/>
</dbReference>
<feature type="compositionally biased region" description="Basic and acidic residues" evidence="1">
    <location>
        <begin position="430"/>
        <end position="476"/>
    </location>
</feature>
<evidence type="ECO:0000256" key="2">
    <source>
        <dbReference type="SAM" id="SignalP"/>
    </source>
</evidence>
<feature type="signal peptide" evidence="2">
    <location>
        <begin position="1"/>
        <end position="22"/>
    </location>
</feature>
<organism evidence="3 4">
    <name type="scientific">Mycolicibacterium confluentis</name>
    <dbReference type="NCBI Taxonomy" id="28047"/>
    <lineage>
        <taxon>Bacteria</taxon>
        <taxon>Bacillati</taxon>
        <taxon>Actinomycetota</taxon>
        <taxon>Actinomycetes</taxon>
        <taxon>Mycobacteriales</taxon>
        <taxon>Mycobacteriaceae</taxon>
        <taxon>Mycolicibacterium</taxon>
    </lineage>
</organism>
<evidence type="ECO:0000313" key="4">
    <source>
        <dbReference type="Proteomes" id="UP000466931"/>
    </source>
</evidence>
<dbReference type="AlphaFoldDB" id="A0A7I7Y4V3"/>
<feature type="compositionally biased region" description="Low complexity" evidence="1">
    <location>
        <begin position="420"/>
        <end position="429"/>
    </location>
</feature>